<dbReference type="Proteomes" id="UP001460679">
    <property type="component" value="Chromosome"/>
</dbReference>
<comment type="catalytic activity">
    <reaction evidence="1">
        <text>a 1,2-diacyl-sn-glycero-3-phospho-(1D-myo-inositol) = 1D-myo-inositol 1,2-cyclic phosphate + a 1,2-diacyl-sn-glycerol</text>
        <dbReference type="Rhea" id="RHEA:17093"/>
        <dbReference type="ChEBI" id="CHEBI:17815"/>
        <dbReference type="ChEBI" id="CHEBI:57880"/>
        <dbReference type="ChEBI" id="CHEBI:58484"/>
        <dbReference type="EC" id="4.6.1.13"/>
    </reaction>
</comment>
<dbReference type="Gene3D" id="1.20.120.1850">
    <property type="entry name" value="Ebh helix bundles repeating unit (S and A modules)"/>
    <property type="match status" value="1"/>
</dbReference>
<keyword evidence="8" id="KW-0472">Membrane</keyword>
<accession>A0ABZ2RUV9</accession>
<dbReference type="InterPro" id="IPR000909">
    <property type="entry name" value="PLipase_C_PInositol-sp_X_dom"/>
</dbReference>
<evidence type="ECO:0000256" key="2">
    <source>
        <dbReference type="ARBA" id="ARBA00012581"/>
    </source>
</evidence>
<evidence type="ECO:0000256" key="9">
    <source>
        <dbReference type="SAM" id="SignalP"/>
    </source>
</evidence>
<dbReference type="PROSITE" id="PS50007">
    <property type="entry name" value="PIPLC_X_DOMAIN"/>
    <property type="match status" value="1"/>
</dbReference>
<sequence length="1587" mass="184494">MNKKNKLISAAILSTLAVPTFLTFLSTTNYQDWTKNINFAYSDSKNLESTYFINWMKNLDNNKTIFDLSIPGTHDTGMFSCRGIACTFGGAWAITQSKNITQQLQMGIRFMDLRFGTNMEVRHGAVWGDALSFETILNQSVEFLKQNPSEFLIFRIKDEGESIGKNQEQWHRDWGNHFEKTLSNEKYQNYLFQNPGGLWWDKLDLSVRNLRGKIFVINNMHHNISTSAKHGALKWFFSQTSQDNYNPGGEQNKINLIKQQFARSNDINRQKGLYVNFLSYSDGVQPSKTSKGINRFVFNYLNENNPHLGNRNLNNLGVVAMDFPGIGLVQEIIRTNFYISDYQVQKGLLGPIVNDIKVSNLYDFDNVINFNQNLNNWYLDIYIDNKKISTQTIKNSSFTTLKSQKFLFNQKVKLEFYKMTPANNYYQSRKYNVITKQLVVQHDRNYINNLNDLKQKLENLKKQINNTSYLSGDITTFIDQKLLKKINILITNGVKTEANVNEYNKIKKFYDSQSSSLIDFQNNLSKFELQKSIFNQENLVFEEQNVKKFLQKNEILAERFKRILSNEELESIDLEAFQKISETQKNILDLISTNIQKFILNNHEFNELISSLFFGYEKLADFDSIFKAKKQDYILASNSVLTQHSVHDIENILTQVQKQKAEIQATIEFAINFLKQINQLYREADILQTQNNYFFLNLNKILNSQDLQQGKLFIANFSKLISLNEEIKQILKQNSDYLNQNAVFNDYAILSEYKNIIQQLQEATQTNTQNGTSFDFLNSLIRKIKELKQDINLIKINKSLLSKDWNFNDLINPIFYGNQNLSKYIEKLNLLKQEFQNKVKKIKTLTQNNEISTSIQWLTTQQILIDNDVNLANTFIQKINSHFKNSDILETQKEYLYAQVSSLLISKNTNQQQNFIDRFSQLTLLNSKLKEAIKQSEKINSKFYGEKDFVGQNVKLTKYQEIKKYNELITEIKNILTQDSKSAINLDILTDLYNKVQEAKTAVIELNVFLVQLNSKMKTVSNLAIFQINEVQNLIKDSNSLENLKQAQNTLESLIAEDAINNRIKTFDSFSTTQKQETLKKLLNSATEEEYQKNKATFKKFNIKNKEANTILSNTNIFVSSLYLNSNENIKNNFKNSYDELKEFVVSESLDLNQLKSVIKKYQMYYQQLDGDNELRENKEQLLSEVNKFHNLSELNLEYSQIINSLESIEKLNSLKSPIAQIVKINNEINFLLEGSVIAPELKKQIIEKLKQASSYEKLVQIREEINENMSFEECKEQLINIIKNNDQIFNWYKEEQLQQLNNINNKDKLKEFNDLYFNNYPRFTVNNSLEPLKALSQHQKQLLTTKLKEVQKTSYEDLIQKMKVLNQNMLQVKNLVNDFEQLKISQNFQDADLSIQTQVSDILEELKSFNLDDNDLLSKEIQKYNNAVTSLNGIEKLQNQKQKAVELIDNELDFVHAKTFKQQILESRNIEQIIEQNNRIQEFIKVAKPIYKRIHSLPENQKAQLLEQYNNAFTLEQLNQINFPVVDNSAQSPSRPTSPSSPSTPTNEKNPTKKVNKSLIVALAVILPIVAIAIAAGVFIFKKFKK</sequence>
<dbReference type="PANTHER" id="PTHR13593:SF113">
    <property type="entry name" value="SI:DKEY-266F7.9"/>
    <property type="match status" value="1"/>
</dbReference>
<keyword evidence="6" id="KW-0175">Coiled coil</keyword>
<dbReference type="EC" id="4.6.1.13" evidence="2"/>
<gene>
    <name evidence="11" type="ORF">WG616_00695</name>
</gene>
<dbReference type="Gene3D" id="3.20.20.190">
    <property type="entry name" value="Phosphatidylinositol (PI) phosphodiesterase"/>
    <property type="match status" value="1"/>
</dbReference>
<feature type="transmembrane region" description="Helical" evidence="8">
    <location>
        <begin position="1560"/>
        <end position="1582"/>
    </location>
</feature>
<proteinExistence type="predicted"/>
<dbReference type="EMBL" id="CP148066">
    <property type="protein sequence ID" value="WXL28536.1"/>
    <property type="molecule type" value="Genomic_DNA"/>
</dbReference>
<name>A0ABZ2RUV9_9BACT</name>
<evidence type="ECO:0000259" key="10">
    <source>
        <dbReference type="SMART" id="SM00148"/>
    </source>
</evidence>
<feature type="domain" description="Phosphatidylinositol-specific phospholipase C X" evidence="10">
    <location>
        <begin position="59"/>
        <end position="219"/>
    </location>
</feature>
<reference evidence="11" key="1">
    <citation type="submission" date="2024-03" db="EMBL/GenBank/DDBJ databases">
        <title>Complete genome sequence of Mycoplasma gypis type strain B1/T1.</title>
        <authorList>
            <person name="Spergser J."/>
        </authorList>
    </citation>
    <scope>NUCLEOTIDE SEQUENCE [LARGE SCALE GENOMIC DNA]</scope>
    <source>
        <strain evidence="11">B1/T1</strain>
    </source>
</reference>
<protein>
    <recommendedName>
        <fullName evidence="3">1-phosphatidylinositol phosphodiesterase</fullName>
        <ecNumber evidence="2">4.6.1.13</ecNumber>
    </recommendedName>
    <alternativeName>
        <fullName evidence="4">Phosphatidylinositol diacylglycerol-lyase</fullName>
    </alternativeName>
    <alternativeName>
        <fullName evidence="5">Phosphatidylinositol-specific phospholipase C</fullName>
    </alternativeName>
</protein>
<evidence type="ECO:0000313" key="12">
    <source>
        <dbReference type="Proteomes" id="UP001460679"/>
    </source>
</evidence>
<evidence type="ECO:0000256" key="5">
    <source>
        <dbReference type="ARBA" id="ARBA00030782"/>
    </source>
</evidence>
<evidence type="ECO:0000256" key="4">
    <source>
        <dbReference type="ARBA" id="ARBA00030474"/>
    </source>
</evidence>
<feature type="region of interest" description="Disordered" evidence="7">
    <location>
        <begin position="1527"/>
        <end position="1553"/>
    </location>
</feature>
<evidence type="ECO:0000256" key="8">
    <source>
        <dbReference type="SAM" id="Phobius"/>
    </source>
</evidence>
<dbReference type="RefSeq" id="WP_338867535.1">
    <property type="nucleotide sequence ID" value="NZ_CP148066.1"/>
</dbReference>
<feature type="compositionally biased region" description="Low complexity" evidence="7">
    <location>
        <begin position="1533"/>
        <end position="1550"/>
    </location>
</feature>
<keyword evidence="12" id="KW-1185">Reference proteome</keyword>
<evidence type="ECO:0000256" key="7">
    <source>
        <dbReference type="SAM" id="MobiDB-lite"/>
    </source>
</evidence>
<evidence type="ECO:0000256" key="6">
    <source>
        <dbReference type="SAM" id="Coils"/>
    </source>
</evidence>
<keyword evidence="8" id="KW-1133">Transmembrane helix</keyword>
<dbReference type="SMART" id="SM00148">
    <property type="entry name" value="PLCXc"/>
    <property type="match status" value="1"/>
</dbReference>
<feature type="chain" id="PRO_5047275250" description="1-phosphatidylinositol phosphodiesterase" evidence="9">
    <location>
        <begin position="23"/>
        <end position="1587"/>
    </location>
</feature>
<organism evidence="11 12">
    <name type="scientific">[Mycoplasma] gypis</name>
    <dbReference type="NCBI Taxonomy" id="92404"/>
    <lineage>
        <taxon>Bacteria</taxon>
        <taxon>Bacillati</taxon>
        <taxon>Mycoplasmatota</taxon>
        <taxon>Mycoplasmoidales</taxon>
        <taxon>Metamycoplasmataceae</taxon>
        <taxon>Metamycoplasma</taxon>
    </lineage>
</organism>
<dbReference type="SUPFAM" id="SSF51695">
    <property type="entry name" value="PLC-like phosphodiesterases"/>
    <property type="match status" value="1"/>
</dbReference>
<dbReference type="InterPro" id="IPR051057">
    <property type="entry name" value="PI-PLC_domain"/>
</dbReference>
<evidence type="ECO:0000256" key="1">
    <source>
        <dbReference type="ARBA" id="ARBA00001316"/>
    </source>
</evidence>
<evidence type="ECO:0000256" key="3">
    <source>
        <dbReference type="ARBA" id="ARBA00019758"/>
    </source>
</evidence>
<feature type="coiled-coil region" evidence="6">
    <location>
        <begin position="777"/>
        <end position="848"/>
    </location>
</feature>
<dbReference type="InterPro" id="IPR017946">
    <property type="entry name" value="PLC-like_Pdiesterase_TIM-brl"/>
</dbReference>
<evidence type="ECO:0000313" key="11">
    <source>
        <dbReference type="EMBL" id="WXL28536.1"/>
    </source>
</evidence>
<feature type="signal peptide" evidence="9">
    <location>
        <begin position="1"/>
        <end position="22"/>
    </location>
</feature>
<dbReference type="PANTHER" id="PTHR13593">
    <property type="match status" value="1"/>
</dbReference>
<keyword evidence="9" id="KW-0732">Signal</keyword>
<feature type="coiled-coil region" evidence="6">
    <location>
        <begin position="443"/>
        <end position="470"/>
    </location>
</feature>
<keyword evidence="8" id="KW-0812">Transmembrane</keyword>